<reference evidence="1" key="1">
    <citation type="submission" date="2022-03" db="EMBL/GenBank/DDBJ databases">
        <title>Genomic analyses of argali, domestic sheep and their hybrids provide insights into chromosomal evolution, heterosis and genetic basis of agronomic traits.</title>
        <authorList>
            <person name="Li M."/>
        </authorList>
    </citation>
    <scope>NUCLEOTIDE SEQUENCE</scope>
    <source>
        <strain evidence="1">F1 hybrid</strain>
    </source>
</reference>
<dbReference type="EMBL" id="CM043041">
    <property type="protein sequence ID" value="KAI4570961.1"/>
    <property type="molecule type" value="Genomic_DNA"/>
</dbReference>
<protein>
    <submittedName>
        <fullName evidence="1">Uncharacterized protein</fullName>
    </submittedName>
</protein>
<proteinExistence type="predicted"/>
<comment type="caution">
    <text evidence="1">The sequence shown here is derived from an EMBL/GenBank/DDBJ whole genome shotgun (WGS) entry which is preliminary data.</text>
</comment>
<evidence type="ECO:0000313" key="1">
    <source>
        <dbReference type="EMBL" id="KAI4570961.1"/>
    </source>
</evidence>
<dbReference type="Proteomes" id="UP001057279">
    <property type="component" value="Linkage Group LG16"/>
</dbReference>
<evidence type="ECO:0000313" key="2">
    <source>
        <dbReference type="Proteomes" id="UP001057279"/>
    </source>
</evidence>
<organism evidence="1 2">
    <name type="scientific">Ovis ammon polii x Ovis aries</name>
    <dbReference type="NCBI Taxonomy" id="2918886"/>
    <lineage>
        <taxon>Eukaryota</taxon>
        <taxon>Metazoa</taxon>
        <taxon>Chordata</taxon>
        <taxon>Craniata</taxon>
        <taxon>Vertebrata</taxon>
        <taxon>Euteleostomi</taxon>
        <taxon>Mammalia</taxon>
        <taxon>Eutheria</taxon>
        <taxon>Laurasiatheria</taxon>
        <taxon>Artiodactyla</taxon>
        <taxon>Ruminantia</taxon>
        <taxon>Pecora</taxon>
        <taxon>Bovidae</taxon>
        <taxon>Caprinae</taxon>
        <taxon>Ovis</taxon>
    </lineage>
</organism>
<name>A0ACB9UIG3_9CETA</name>
<gene>
    <name evidence="1" type="ORF">MJG53_013067</name>
</gene>
<accession>A0ACB9UIG3</accession>
<keyword evidence="2" id="KW-1185">Reference proteome</keyword>
<sequence length="327" mass="36411">MHGSNRVCQVSPEPAAEIQEDFSREARLGRAGRKSWAEKLTECVHRTGRRLPEAKKLRQGSDHRRCTRTDREVRREPSSSRITSGPRLASGTGPVPPDSISQQRPRRRSRALWSAAHPAPGPSPRACCLPRTHCPRELRRLAWNNAAVQKRRPTTLGSQDQEFPGCPTDYFRSLVPTPPLAPTPEPPATSPRPCTRASGGCGISSHWVTCLFQLLGHTLAPPRLFLPARPQAFTSHTTLGRLNRSLSDAWHFEMTSFQKLDTTSQKAFPISPLLWPPVDLGPSQVARHSRCHTERNHLWTGSSETNLSHPGLPTPSMLQMPIICVIY</sequence>